<dbReference type="Proteomes" id="UP000800041">
    <property type="component" value="Unassembled WGS sequence"/>
</dbReference>
<feature type="signal peptide" evidence="1">
    <location>
        <begin position="1"/>
        <end position="20"/>
    </location>
</feature>
<evidence type="ECO:0000313" key="2">
    <source>
        <dbReference type="EMBL" id="KAF1980720.1"/>
    </source>
</evidence>
<proteinExistence type="predicted"/>
<name>A0A6G1GIR4_9PEZI</name>
<protein>
    <submittedName>
        <fullName evidence="2">Uncharacterized protein</fullName>
    </submittedName>
</protein>
<organism evidence="2 3">
    <name type="scientific">Aulographum hederae CBS 113979</name>
    <dbReference type="NCBI Taxonomy" id="1176131"/>
    <lineage>
        <taxon>Eukaryota</taxon>
        <taxon>Fungi</taxon>
        <taxon>Dikarya</taxon>
        <taxon>Ascomycota</taxon>
        <taxon>Pezizomycotina</taxon>
        <taxon>Dothideomycetes</taxon>
        <taxon>Pleosporomycetidae</taxon>
        <taxon>Aulographales</taxon>
        <taxon>Aulographaceae</taxon>
    </lineage>
</organism>
<gene>
    <name evidence="2" type="ORF">K402DRAFT_458553</name>
</gene>
<accession>A0A6G1GIR4</accession>
<reference evidence="2" key="1">
    <citation type="journal article" date="2020" name="Stud. Mycol.">
        <title>101 Dothideomycetes genomes: a test case for predicting lifestyles and emergence of pathogens.</title>
        <authorList>
            <person name="Haridas S."/>
            <person name="Albert R."/>
            <person name="Binder M."/>
            <person name="Bloem J."/>
            <person name="Labutti K."/>
            <person name="Salamov A."/>
            <person name="Andreopoulos B."/>
            <person name="Baker S."/>
            <person name="Barry K."/>
            <person name="Bills G."/>
            <person name="Bluhm B."/>
            <person name="Cannon C."/>
            <person name="Castanera R."/>
            <person name="Culley D."/>
            <person name="Daum C."/>
            <person name="Ezra D."/>
            <person name="Gonzalez J."/>
            <person name="Henrissat B."/>
            <person name="Kuo A."/>
            <person name="Liang C."/>
            <person name="Lipzen A."/>
            <person name="Lutzoni F."/>
            <person name="Magnuson J."/>
            <person name="Mondo S."/>
            <person name="Nolan M."/>
            <person name="Ohm R."/>
            <person name="Pangilinan J."/>
            <person name="Park H.-J."/>
            <person name="Ramirez L."/>
            <person name="Alfaro M."/>
            <person name="Sun H."/>
            <person name="Tritt A."/>
            <person name="Yoshinaga Y."/>
            <person name="Zwiers L.-H."/>
            <person name="Turgeon B."/>
            <person name="Goodwin S."/>
            <person name="Spatafora J."/>
            <person name="Crous P."/>
            <person name="Grigoriev I."/>
        </authorList>
    </citation>
    <scope>NUCLEOTIDE SEQUENCE</scope>
    <source>
        <strain evidence="2">CBS 113979</strain>
    </source>
</reference>
<evidence type="ECO:0000313" key="3">
    <source>
        <dbReference type="Proteomes" id="UP000800041"/>
    </source>
</evidence>
<feature type="chain" id="PRO_5026191580" evidence="1">
    <location>
        <begin position="21"/>
        <end position="161"/>
    </location>
</feature>
<evidence type="ECO:0000256" key="1">
    <source>
        <dbReference type="SAM" id="SignalP"/>
    </source>
</evidence>
<sequence length="161" mass="17015">MKFLPAPVMVLAISLAVVKALPTIGNQARYTNISTPGPVYTQCRSSPSKPSSPSPCQILTTSSTLTTPLPPEVTYADATSMATEIFNKKDSQCCSRTNGTCVNWACRSSGCVNGCSVDKLQACNPCNEAALNLLRVINNCKMDGRVGGKVGRSGNRLVVDI</sequence>
<dbReference type="EMBL" id="ML977225">
    <property type="protein sequence ID" value="KAF1980720.1"/>
    <property type="molecule type" value="Genomic_DNA"/>
</dbReference>
<dbReference type="AlphaFoldDB" id="A0A6G1GIR4"/>
<keyword evidence="1" id="KW-0732">Signal</keyword>
<keyword evidence="3" id="KW-1185">Reference proteome</keyword>